<dbReference type="PROSITE" id="PS51421">
    <property type="entry name" value="RAS"/>
    <property type="match status" value="1"/>
</dbReference>
<keyword evidence="8" id="KW-0449">Lipoprotein</keyword>
<dbReference type="GO" id="GO:0007264">
    <property type="term" value="P:small GTPase-mediated signal transduction"/>
    <property type="evidence" value="ECO:0007669"/>
    <property type="project" value="InterPro"/>
</dbReference>
<evidence type="ECO:0000313" key="13">
    <source>
        <dbReference type="Proteomes" id="UP000284706"/>
    </source>
</evidence>
<dbReference type="Pfam" id="PF00071">
    <property type="entry name" value="Ras"/>
    <property type="match status" value="1"/>
</dbReference>
<keyword evidence="10" id="KW-0131">Cell cycle</keyword>
<dbReference type="SUPFAM" id="SSF52540">
    <property type="entry name" value="P-loop containing nucleoside triphosphate hydrolases"/>
    <property type="match status" value="1"/>
</dbReference>
<feature type="compositionally biased region" description="Basic and acidic residues" evidence="11">
    <location>
        <begin position="710"/>
        <end position="730"/>
    </location>
</feature>
<dbReference type="OrthoDB" id="8830751at2759"/>
<dbReference type="InterPro" id="IPR027417">
    <property type="entry name" value="P-loop_NTPase"/>
</dbReference>
<dbReference type="Gene3D" id="3.40.50.300">
    <property type="entry name" value="P-loop containing nucleotide triphosphate hydrolases"/>
    <property type="match status" value="1"/>
</dbReference>
<feature type="compositionally biased region" description="Pro residues" evidence="11">
    <location>
        <begin position="382"/>
        <end position="391"/>
    </location>
</feature>
<evidence type="ECO:0000256" key="3">
    <source>
        <dbReference type="ARBA" id="ARBA00022475"/>
    </source>
</evidence>
<evidence type="ECO:0008006" key="14">
    <source>
        <dbReference type="Google" id="ProtNLM"/>
    </source>
</evidence>
<dbReference type="GO" id="GO:0051286">
    <property type="term" value="C:cell tip"/>
    <property type="evidence" value="ECO:0007669"/>
    <property type="project" value="UniProtKB-ARBA"/>
</dbReference>
<evidence type="ECO:0000256" key="1">
    <source>
        <dbReference type="ARBA" id="ARBA00004342"/>
    </source>
</evidence>
<dbReference type="PROSITE" id="PS51419">
    <property type="entry name" value="RAB"/>
    <property type="match status" value="1"/>
</dbReference>
<evidence type="ECO:0000256" key="10">
    <source>
        <dbReference type="ARBA" id="ARBA00023306"/>
    </source>
</evidence>
<dbReference type="Pfam" id="PF00400">
    <property type="entry name" value="WD40"/>
    <property type="match status" value="1"/>
</dbReference>
<dbReference type="PROSITE" id="PS51420">
    <property type="entry name" value="RHO"/>
    <property type="match status" value="1"/>
</dbReference>
<feature type="compositionally biased region" description="Low complexity" evidence="11">
    <location>
        <begin position="572"/>
        <end position="629"/>
    </location>
</feature>
<keyword evidence="3" id="KW-1003">Cell membrane</keyword>
<feature type="region of interest" description="Disordered" evidence="11">
    <location>
        <begin position="285"/>
        <end position="426"/>
    </location>
</feature>
<dbReference type="FunFam" id="3.40.50.300:FF:000236">
    <property type="entry name" value="Cell division control protein 42"/>
    <property type="match status" value="1"/>
</dbReference>
<keyword evidence="4" id="KW-0488">Methylation</keyword>
<feature type="compositionally biased region" description="Low complexity" evidence="11">
    <location>
        <begin position="736"/>
        <end position="761"/>
    </location>
</feature>
<feature type="region of interest" description="Disordered" evidence="11">
    <location>
        <begin position="215"/>
        <end position="241"/>
    </location>
</feature>
<dbReference type="InterPro" id="IPR037874">
    <property type="entry name" value="Cdc42"/>
</dbReference>
<feature type="compositionally biased region" description="Low complexity" evidence="11">
    <location>
        <begin position="678"/>
        <end position="708"/>
    </location>
</feature>
<feature type="compositionally biased region" description="Polar residues" evidence="11">
    <location>
        <begin position="361"/>
        <end position="374"/>
    </location>
</feature>
<dbReference type="GO" id="GO:0003924">
    <property type="term" value="F:GTPase activity"/>
    <property type="evidence" value="ECO:0007669"/>
    <property type="project" value="InterPro"/>
</dbReference>
<protein>
    <recommendedName>
        <fullName evidence="14">Small monomeric GTPase</fullName>
    </recommendedName>
</protein>
<dbReference type="InterPro" id="IPR003578">
    <property type="entry name" value="Small_GTPase_Rho"/>
</dbReference>
<feature type="compositionally biased region" description="Low complexity" evidence="11">
    <location>
        <begin position="768"/>
        <end position="798"/>
    </location>
</feature>
<evidence type="ECO:0000256" key="5">
    <source>
        <dbReference type="ARBA" id="ARBA00022741"/>
    </source>
</evidence>
<keyword evidence="13" id="KW-1185">Reference proteome</keyword>
<dbReference type="GO" id="GO:0005886">
    <property type="term" value="C:plasma membrane"/>
    <property type="evidence" value="ECO:0007669"/>
    <property type="project" value="UniProtKB-SubCell"/>
</dbReference>
<keyword evidence="6" id="KW-0342">GTP-binding</keyword>
<dbReference type="InterPro" id="IPR015943">
    <property type="entry name" value="WD40/YVTN_repeat-like_dom_sf"/>
</dbReference>
<dbReference type="InParanoid" id="A0A409Y4L2"/>
<dbReference type="InterPro" id="IPR036322">
    <property type="entry name" value="WD40_repeat_dom_sf"/>
</dbReference>
<dbReference type="PRINTS" id="PR00449">
    <property type="entry name" value="RASTRNSFRMNG"/>
</dbReference>
<feature type="compositionally biased region" description="Low complexity" evidence="11">
    <location>
        <begin position="551"/>
        <end position="563"/>
    </location>
</feature>
<dbReference type="SMART" id="SM00175">
    <property type="entry name" value="RAB"/>
    <property type="match status" value="1"/>
</dbReference>
<name>A0A409Y4L2_9AGAR</name>
<evidence type="ECO:0000256" key="6">
    <source>
        <dbReference type="ARBA" id="ARBA00023134"/>
    </source>
</evidence>
<gene>
    <name evidence="12" type="ORF">CVT26_003116</name>
</gene>
<accession>A0A409Y4L2</accession>
<feature type="compositionally biased region" description="Polar residues" evidence="11">
    <location>
        <begin position="495"/>
        <end position="506"/>
    </location>
</feature>
<feature type="region of interest" description="Disordered" evidence="11">
    <location>
        <begin position="471"/>
        <end position="865"/>
    </location>
</feature>
<dbReference type="GO" id="GO:0005525">
    <property type="term" value="F:GTP binding"/>
    <property type="evidence" value="ECO:0007669"/>
    <property type="project" value="UniProtKB-KW"/>
</dbReference>
<evidence type="ECO:0000313" key="12">
    <source>
        <dbReference type="EMBL" id="PPQ97967.1"/>
    </source>
</evidence>
<dbReference type="STRING" id="231916.A0A409Y4L2"/>
<proteinExistence type="inferred from homology"/>
<evidence type="ECO:0000256" key="7">
    <source>
        <dbReference type="ARBA" id="ARBA00023136"/>
    </source>
</evidence>
<dbReference type="PANTHER" id="PTHR24072">
    <property type="entry name" value="RHO FAMILY GTPASE"/>
    <property type="match status" value="1"/>
</dbReference>
<feature type="compositionally biased region" description="Pro residues" evidence="11">
    <location>
        <begin position="302"/>
        <end position="313"/>
    </location>
</feature>
<reference evidence="12 13" key="1">
    <citation type="journal article" date="2018" name="Evol. Lett.">
        <title>Horizontal gene cluster transfer increased hallucinogenic mushroom diversity.</title>
        <authorList>
            <person name="Reynolds H.T."/>
            <person name="Vijayakumar V."/>
            <person name="Gluck-Thaler E."/>
            <person name="Korotkin H.B."/>
            <person name="Matheny P.B."/>
            <person name="Slot J.C."/>
        </authorList>
    </citation>
    <scope>NUCLEOTIDE SEQUENCE [LARGE SCALE GENOMIC DNA]</scope>
    <source>
        <strain evidence="12 13">SRW20</strain>
    </source>
</reference>
<dbReference type="GO" id="GO:0005938">
    <property type="term" value="C:cell cortex"/>
    <property type="evidence" value="ECO:0007669"/>
    <property type="project" value="UniProtKB-ARBA"/>
</dbReference>
<evidence type="ECO:0000256" key="11">
    <source>
        <dbReference type="SAM" id="MobiDB-lite"/>
    </source>
</evidence>
<dbReference type="GO" id="GO:0030010">
    <property type="term" value="P:establishment of cell polarity"/>
    <property type="evidence" value="ECO:0007669"/>
    <property type="project" value="UniProtKB-ARBA"/>
</dbReference>
<evidence type="ECO:0000256" key="8">
    <source>
        <dbReference type="ARBA" id="ARBA00023288"/>
    </source>
</evidence>
<dbReference type="Proteomes" id="UP000284706">
    <property type="component" value="Unassembled WGS sequence"/>
</dbReference>
<evidence type="ECO:0000256" key="2">
    <source>
        <dbReference type="ARBA" id="ARBA00008112"/>
    </source>
</evidence>
<dbReference type="EMBL" id="NHYE01001155">
    <property type="protein sequence ID" value="PPQ97967.1"/>
    <property type="molecule type" value="Genomic_DNA"/>
</dbReference>
<keyword evidence="7" id="KW-0472">Membrane</keyword>
<sequence length="1461" mass="156662">MARSSSSDAGTHAALDALATVLGVKGQLRLVPQGSTPKPHVVIKRDYPKDDDDLNDMPSGVARFSFIAGKKFSVAKGQQLFFAVASPSDPDGKTLHFNDTTFLIEADVAHGLEENDVEEEDDEEETYQYRRKMQRVERDVEALPPKVRKNYTGQTTYESFASREPPSSLGFLGFPLGAPTPRVYSTVAVQTENVQPTPPITLETIPIFRDTTPCPSHVEKSPLQLPSPVSADHPLEPSSDDLVTLAGEETDAFSRAERSLSPMDLSSASASSLCSPVYKERLLPKEDPIIPTCDTKVTESGPTPPPEVIPQPPSVLSEAVVDSTAQFEPPKSQQPSELPPQEVLAISTSLRSLSPPPPPSQDNVELSVGPSNARESSESPPCNRPPTPPPSENGRGISSDASKASEEPPERTPEVLTQPDHAQELSIKKELITEAEKALSMQNITSVPTPRPTPIMPRAMRASVNATPIMSEKGQGKAPAFAPGQDYLPTPLSMRISNGPSQSRSASPVPEPRQVAQIAPVSSSNPLGIRPSHVPHKAAPKAPRSLLASTSVGSGPKKPVVVGAKWSAARNSTQALSSSGSSTSSLGSTSSSQSLSSSTSLSSVGSMSSVTSTSPVVPSAPAPAALSTLIPYASPSPPPPPPPELEPPPPPPPPSEPAATTTKGGSKWKRISSVDGQQPEATAKAAAQPTKASPVTESPSPTSPSVPTKRPLDLLEGVEDRQGPSKKARDLPPALSAATSSSSTAGTSSTAKPQPSSSSTKGKSDPPAKSANSTQPSSSSSKKPQKQPALKPAPQLLHPLPPKPAQPQLTGSSYRPSDSGSKKRSRSPEASSSESRRHPPPQPQSQSQQQTKKNSNWPATQPSYQFTIPGNVGVERMVFSSNGRHFAVACADKTLRIFDSRQPTNELVRLAHEKPLVSVCWMEGDNALLILTGDRLLASWTRNGKNFTFAKLQRITDLAFMETDRVIQMVHAKEWIAVIIPSGVRVWQLRERGGQKEVHHERDISWPDLTAIQFVQDGRGLVGGCHDGVLWYCDLHTGRRTVHSVLSQQAITSIEVHPSGQSLLVSQAGGKASLIPLKLDGTASAEKVYTNDKLQTMTPKRFPAVFATKGQAILYGAVNGCALVWDRKKGVIVYGLQHPDGDNVQAAATFDGRPGMEGVMITGTKQGRLFWWPQPVAAAPASTTTGGNNVVATTSATVPFDPSSFSARRPPQFLRRFVLVSPDFRQFSRSAVRPAPRKGSKSDDSLQVPSQPLRLCDYLSVASYQPSADRMQTIKCVVVGDGAVGKTCLLISYTTNKFPSEYVPTVFDNYAVTVMIGDDPYTLGLFDTAGQEDYDRLRPLSYPQTDVFLVCFSVTSPASFENVKEKWFPEVHHHCPGVPCLIVGTQVDLRDDPQVIEKLARQKQRPVTSEQGERLARELGAVKYVECSALTQKGLKNVFDEAIVAALEPPVLKKQKRCLIL</sequence>
<dbReference type="Gene3D" id="2.130.10.10">
    <property type="entry name" value="YVTN repeat-like/Quinoprotein amine dehydrogenase"/>
    <property type="match status" value="1"/>
</dbReference>
<keyword evidence="5" id="KW-0547">Nucleotide-binding</keyword>
<keyword evidence="9" id="KW-0636">Prenylation</keyword>
<dbReference type="CDD" id="cd01874">
    <property type="entry name" value="Cdc42"/>
    <property type="match status" value="1"/>
</dbReference>
<dbReference type="InterPro" id="IPR001680">
    <property type="entry name" value="WD40_rpt"/>
</dbReference>
<feature type="compositionally biased region" description="Basic and acidic residues" evidence="11">
    <location>
        <begin position="403"/>
        <end position="413"/>
    </location>
</feature>
<feature type="region of interest" description="Disordered" evidence="11">
    <location>
        <begin position="30"/>
        <end position="54"/>
    </location>
</feature>
<dbReference type="SMART" id="SM00320">
    <property type="entry name" value="WD40"/>
    <property type="match status" value="4"/>
</dbReference>
<evidence type="ECO:0000256" key="9">
    <source>
        <dbReference type="ARBA" id="ARBA00023289"/>
    </source>
</evidence>
<feature type="compositionally biased region" description="Polar residues" evidence="11">
    <location>
        <begin position="323"/>
        <end position="336"/>
    </location>
</feature>
<evidence type="ECO:0000256" key="4">
    <source>
        <dbReference type="ARBA" id="ARBA00022481"/>
    </source>
</evidence>
<feature type="compositionally biased region" description="Polar residues" evidence="11">
    <location>
        <begin position="810"/>
        <end position="819"/>
    </location>
</feature>
<feature type="compositionally biased region" description="Polar residues" evidence="11">
    <location>
        <begin position="851"/>
        <end position="865"/>
    </location>
</feature>
<comment type="subcellular location">
    <subcellularLocation>
        <location evidence="1">Cell membrane</location>
        <topology evidence="1">Lipid-anchor</topology>
        <orientation evidence="1">Cytoplasmic side</orientation>
    </subcellularLocation>
</comment>
<organism evidence="12 13">
    <name type="scientific">Gymnopilus dilepis</name>
    <dbReference type="NCBI Taxonomy" id="231916"/>
    <lineage>
        <taxon>Eukaryota</taxon>
        <taxon>Fungi</taxon>
        <taxon>Dikarya</taxon>
        <taxon>Basidiomycota</taxon>
        <taxon>Agaricomycotina</taxon>
        <taxon>Agaricomycetes</taxon>
        <taxon>Agaricomycetidae</taxon>
        <taxon>Agaricales</taxon>
        <taxon>Agaricineae</taxon>
        <taxon>Hymenogastraceae</taxon>
        <taxon>Gymnopilus</taxon>
    </lineage>
</organism>
<dbReference type="InterPro" id="IPR001806">
    <property type="entry name" value="Small_GTPase"/>
</dbReference>
<dbReference type="NCBIfam" id="TIGR00231">
    <property type="entry name" value="small_GTP"/>
    <property type="match status" value="1"/>
</dbReference>
<dbReference type="InterPro" id="IPR005225">
    <property type="entry name" value="Small_GTP-bd"/>
</dbReference>
<dbReference type="SMART" id="SM00174">
    <property type="entry name" value="RHO"/>
    <property type="match status" value="1"/>
</dbReference>
<dbReference type="SMART" id="SM00173">
    <property type="entry name" value="RAS"/>
    <property type="match status" value="1"/>
</dbReference>
<feature type="compositionally biased region" description="Pro residues" evidence="11">
    <location>
        <begin position="634"/>
        <end position="656"/>
    </location>
</feature>
<comment type="caution">
    <text evidence="12">The sequence shown here is derived from an EMBL/GenBank/DDBJ whole genome shotgun (WGS) entry which is preliminary data.</text>
</comment>
<dbReference type="SUPFAM" id="SSF50978">
    <property type="entry name" value="WD40 repeat-like"/>
    <property type="match status" value="1"/>
</dbReference>
<comment type="similarity">
    <text evidence="2">Belongs to the small GTPase superfamily. Rho family. CDC42 subfamily.</text>
</comment>